<feature type="transmembrane region" description="Helical" evidence="2">
    <location>
        <begin position="67"/>
        <end position="93"/>
    </location>
</feature>
<keyword evidence="4" id="KW-1185">Reference proteome</keyword>
<feature type="region of interest" description="Disordered" evidence="1">
    <location>
        <begin position="93"/>
        <end position="141"/>
    </location>
</feature>
<dbReference type="AlphaFoldDB" id="A0A1F8A606"/>
<comment type="caution">
    <text evidence="3">The sequence shown here is derived from an EMBL/GenBank/DDBJ whole genome shotgun (WGS) entry which is preliminary data.</text>
</comment>
<evidence type="ECO:0000256" key="1">
    <source>
        <dbReference type="SAM" id="MobiDB-lite"/>
    </source>
</evidence>
<evidence type="ECO:0000313" key="4">
    <source>
        <dbReference type="Proteomes" id="UP000179179"/>
    </source>
</evidence>
<dbReference type="EMBL" id="LYCR01000025">
    <property type="protein sequence ID" value="OGM47200.1"/>
    <property type="molecule type" value="Genomic_DNA"/>
</dbReference>
<protein>
    <recommendedName>
        <fullName evidence="5">Apple domain-containing protein</fullName>
    </recommendedName>
</protein>
<proteinExistence type="predicted"/>
<keyword evidence="2" id="KW-0812">Transmembrane</keyword>
<evidence type="ECO:0000256" key="2">
    <source>
        <dbReference type="SAM" id="Phobius"/>
    </source>
</evidence>
<dbReference type="Proteomes" id="UP000179179">
    <property type="component" value="Unassembled WGS sequence"/>
</dbReference>
<organism evidence="3 4">
    <name type="scientific">Aspergillus bombycis</name>
    <dbReference type="NCBI Taxonomy" id="109264"/>
    <lineage>
        <taxon>Eukaryota</taxon>
        <taxon>Fungi</taxon>
        <taxon>Dikarya</taxon>
        <taxon>Ascomycota</taxon>
        <taxon>Pezizomycotina</taxon>
        <taxon>Eurotiomycetes</taxon>
        <taxon>Eurotiomycetidae</taxon>
        <taxon>Eurotiales</taxon>
        <taxon>Aspergillaceae</taxon>
        <taxon>Aspergillus</taxon>
    </lineage>
</organism>
<dbReference type="RefSeq" id="XP_022390917.1">
    <property type="nucleotide sequence ID" value="XM_022531025.1"/>
</dbReference>
<feature type="compositionally biased region" description="Low complexity" evidence="1">
    <location>
        <begin position="105"/>
        <end position="141"/>
    </location>
</feature>
<accession>A0A1F8A606</accession>
<dbReference type="OrthoDB" id="5358884at2759"/>
<sequence>MERRHSAEGLEVARFEGLEYNGDAAGLQYVPPGMARNGAANGPHVIESLPEKGSPQRRICGLPRTGFWILLALTTAFIIGGAIGGGVGGSIAAKKGSSPQPPPASTTAFTTSSTPVTSATSTHSERSVTASTTSSAPVTSGTSGIAANPCPGINQTVVTGSTGSAFTVLCGVDWPRGIQAMNGKGKVSDIGRATVYSIQECINTCVGSHKDDCKGVTYSANLTSSFDGGQDGNCFFKDQAGIYFPGGDTIISAGIIGG</sequence>
<dbReference type="GeneID" id="34447285"/>
<evidence type="ECO:0000313" key="3">
    <source>
        <dbReference type="EMBL" id="OGM47200.1"/>
    </source>
</evidence>
<evidence type="ECO:0008006" key="5">
    <source>
        <dbReference type="Google" id="ProtNLM"/>
    </source>
</evidence>
<dbReference type="STRING" id="109264.A0A1F8A606"/>
<keyword evidence="2" id="KW-0472">Membrane</keyword>
<reference evidence="3 4" key="1">
    <citation type="journal article" date="2016" name="Genome Biol. Evol.">
        <title>Draft genome sequence of an aflatoxigenic Aspergillus species, A. bombycis.</title>
        <authorList>
            <person name="Moore G.G."/>
            <person name="Mack B.M."/>
            <person name="Beltz S.B."/>
            <person name="Gilbert M.K."/>
        </authorList>
    </citation>
    <scope>NUCLEOTIDE SEQUENCE [LARGE SCALE GENOMIC DNA]</scope>
    <source>
        <strain evidence="4">NRRL 26010</strain>
    </source>
</reference>
<keyword evidence="2" id="KW-1133">Transmembrane helix</keyword>
<gene>
    <name evidence="3" type="ORF">ABOM_003895</name>
</gene>
<name>A0A1F8A606_9EURO</name>